<name>A0A7J6X6E1_THATH</name>
<dbReference type="PROSITE" id="PS50011">
    <property type="entry name" value="PROTEIN_KINASE_DOM"/>
    <property type="match status" value="1"/>
</dbReference>
<keyword evidence="5 10" id="KW-0418">Kinase</keyword>
<evidence type="ECO:0000313" key="10">
    <source>
        <dbReference type="EMBL" id="KAF5204140.1"/>
    </source>
</evidence>
<sequence length="106" mass="11970">QRRKLRIERKRRVVCLCVFCHDCGRHVEGDFGVAAQLTRTMSKRNMFIGTPHWMAPEVFQENCYDGKPQSNACHVDVWALGVSAIEMAEGLPSRSTVHPMRVASGL</sequence>
<dbReference type="SUPFAM" id="SSF56112">
    <property type="entry name" value="Protein kinase-like (PK-like)"/>
    <property type="match status" value="1"/>
</dbReference>
<feature type="domain" description="Protein kinase" evidence="9">
    <location>
        <begin position="1"/>
        <end position="106"/>
    </location>
</feature>
<accession>A0A7J6X6E1</accession>
<reference evidence="10 11" key="1">
    <citation type="submission" date="2020-06" db="EMBL/GenBank/DDBJ databases">
        <title>Transcriptomic and genomic resources for Thalictrum thalictroides and T. hernandezii: Facilitating candidate gene discovery in an emerging model plant lineage.</title>
        <authorList>
            <person name="Arias T."/>
            <person name="Riano-Pachon D.M."/>
            <person name="Di Stilio V.S."/>
        </authorList>
    </citation>
    <scope>NUCLEOTIDE SEQUENCE [LARGE SCALE GENOMIC DNA]</scope>
    <source>
        <strain evidence="11">cv. WT478/WT964</strain>
        <tissue evidence="10">Leaves</tissue>
    </source>
</reference>
<keyword evidence="6" id="KW-0067">ATP-binding</keyword>
<dbReference type="InterPro" id="IPR000719">
    <property type="entry name" value="Prot_kinase_dom"/>
</dbReference>
<protein>
    <submittedName>
        <fullName evidence="10">Serine/threonine-protein kinase dst1</fullName>
    </submittedName>
</protein>
<dbReference type="AlphaFoldDB" id="A0A7J6X6E1"/>
<keyword evidence="11" id="KW-1185">Reference proteome</keyword>
<proteinExistence type="inferred from homology"/>
<dbReference type="EMBL" id="JABWDY010005820">
    <property type="protein sequence ID" value="KAF5204140.1"/>
    <property type="molecule type" value="Genomic_DNA"/>
</dbReference>
<comment type="similarity">
    <text evidence="1">Belongs to the protein kinase superfamily. STE Ser/Thr protein kinase family. STE20 subfamily.</text>
</comment>
<keyword evidence="3" id="KW-0808">Transferase</keyword>
<evidence type="ECO:0000259" key="9">
    <source>
        <dbReference type="PROSITE" id="PS50011"/>
    </source>
</evidence>
<dbReference type="PANTHER" id="PTHR48012">
    <property type="entry name" value="STERILE20-LIKE KINASE, ISOFORM B-RELATED"/>
    <property type="match status" value="1"/>
</dbReference>
<evidence type="ECO:0000256" key="3">
    <source>
        <dbReference type="ARBA" id="ARBA00022679"/>
    </source>
</evidence>
<dbReference type="InterPro" id="IPR011009">
    <property type="entry name" value="Kinase-like_dom_sf"/>
</dbReference>
<comment type="catalytic activity">
    <reaction evidence="8">
        <text>L-seryl-[protein] + ATP = O-phospho-L-seryl-[protein] + ADP + H(+)</text>
        <dbReference type="Rhea" id="RHEA:17989"/>
        <dbReference type="Rhea" id="RHEA-COMP:9863"/>
        <dbReference type="Rhea" id="RHEA-COMP:11604"/>
        <dbReference type="ChEBI" id="CHEBI:15378"/>
        <dbReference type="ChEBI" id="CHEBI:29999"/>
        <dbReference type="ChEBI" id="CHEBI:30616"/>
        <dbReference type="ChEBI" id="CHEBI:83421"/>
        <dbReference type="ChEBI" id="CHEBI:456216"/>
        <dbReference type="EC" id="2.7.11.1"/>
    </reaction>
</comment>
<evidence type="ECO:0000256" key="7">
    <source>
        <dbReference type="ARBA" id="ARBA00047899"/>
    </source>
</evidence>
<comment type="caution">
    <text evidence="10">The sequence shown here is derived from an EMBL/GenBank/DDBJ whole genome shotgun (WGS) entry which is preliminary data.</text>
</comment>
<feature type="non-terminal residue" evidence="10">
    <location>
        <position position="1"/>
    </location>
</feature>
<dbReference type="Gene3D" id="1.10.510.10">
    <property type="entry name" value="Transferase(Phosphotransferase) domain 1"/>
    <property type="match status" value="1"/>
</dbReference>
<dbReference type="InterPro" id="IPR050629">
    <property type="entry name" value="STE20/SPS1-PAK"/>
</dbReference>
<comment type="catalytic activity">
    <reaction evidence="7">
        <text>L-threonyl-[protein] + ATP = O-phospho-L-threonyl-[protein] + ADP + H(+)</text>
        <dbReference type="Rhea" id="RHEA:46608"/>
        <dbReference type="Rhea" id="RHEA-COMP:11060"/>
        <dbReference type="Rhea" id="RHEA-COMP:11605"/>
        <dbReference type="ChEBI" id="CHEBI:15378"/>
        <dbReference type="ChEBI" id="CHEBI:30013"/>
        <dbReference type="ChEBI" id="CHEBI:30616"/>
        <dbReference type="ChEBI" id="CHEBI:61977"/>
        <dbReference type="ChEBI" id="CHEBI:456216"/>
        <dbReference type="EC" id="2.7.11.1"/>
    </reaction>
</comment>
<dbReference type="Pfam" id="PF00069">
    <property type="entry name" value="Pkinase"/>
    <property type="match status" value="1"/>
</dbReference>
<evidence type="ECO:0000256" key="4">
    <source>
        <dbReference type="ARBA" id="ARBA00022741"/>
    </source>
</evidence>
<keyword evidence="4" id="KW-0547">Nucleotide-binding</keyword>
<evidence type="ECO:0000256" key="8">
    <source>
        <dbReference type="ARBA" id="ARBA00048679"/>
    </source>
</evidence>
<evidence type="ECO:0000256" key="6">
    <source>
        <dbReference type="ARBA" id="ARBA00022840"/>
    </source>
</evidence>
<dbReference type="GO" id="GO:0004674">
    <property type="term" value="F:protein serine/threonine kinase activity"/>
    <property type="evidence" value="ECO:0007669"/>
    <property type="project" value="UniProtKB-KW"/>
</dbReference>
<evidence type="ECO:0000256" key="1">
    <source>
        <dbReference type="ARBA" id="ARBA00008874"/>
    </source>
</evidence>
<evidence type="ECO:0000313" key="11">
    <source>
        <dbReference type="Proteomes" id="UP000554482"/>
    </source>
</evidence>
<dbReference type="PANTHER" id="PTHR48012:SF10">
    <property type="entry name" value="FI20177P1"/>
    <property type="match status" value="1"/>
</dbReference>
<gene>
    <name evidence="10" type="ORF">FRX31_006272</name>
</gene>
<keyword evidence="2" id="KW-0723">Serine/threonine-protein kinase</keyword>
<dbReference type="GO" id="GO:0005524">
    <property type="term" value="F:ATP binding"/>
    <property type="evidence" value="ECO:0007669"/>
    <property type="project" value="UniProtKB-KW"/>
</dbReference>
<evidence type="ECO:0000256" key="2">
    <source>
        <dbReference type="ARBA" id="ARBA00022527"/>
    </source>
</evidence>
<evidence type="ECO:0000256" key="5">
    <source>
        <dbReference type="ARBA" id="ARBA00022777"/>
    </source>
</evidence>
<dbReference type="GO" id="GO:0005737">
    <property type="term" value="C:cytoplasm"/>
    <property type="evidence" value="ECO:0007669"/>
    <property type="project" value="TreeGrafter"/>
</dbReference>
<dbReference type="OrthoDB" id="248923at2759"/>
<dbReference type="Proteomes" id="UP000554482">
    <property type="component" value="Unassembled WGS sequence"/>
</dbReference>
<organism evidence="10 11">
    <name type="scientific">Thalictrum thalictroides</name>
    <name type="common">Rue-anemone</name>
    <name type="synonym">Anemone thalictroides</name>
    <dbReference type="NCBI Taxonomy" id="46969"/>
    <lineage>
        <taxon>Eukaryota</taxon>
        <taxon>Viridiplantae</taxon>
        <taxon>Streptophyta</taxon>
        <taxon>Embryophyta</taxon>
        <taxon>Tracheophyta</taxon>
        <taxon>Spermatophyta</taxon>
        <taxon>Magnoliopsida</taxon>
        <taxon>Ranunculales</taxon>
        <taxon>Ranunculaceae</taxon>
        <taxon>Thalictroideae</taxon>
        <taxon>Thalictrum</taxon>
    </lineage>
</organism>